<dbReference type="Pfam" id="PF00581">
    <property type="entry name" value="Rhodanese"/>
    <property type="match status" value="1"/>
</dbReference>
<dbReference type="SUPFAM" id="SSF52821">
    <property type="entry name" value="Rhodanese/Cell cycle control phosphatase"/>
    <property type="match status" value="1"/>
</dbReference>
<dbReference type="PANTHER" id="PTHR44086:SF10">
    <property type="entry name" value="THIOSULFATE SULFURTRANSFERASE_RHODANESE-LIKE DOMAIN-CONTAINING PROTEIN 3"/>
    <property type="match status" value="1"/>
</dbReference>
<dbReference type="EMBL" id="CAVMBE010000096">
    <property type="protein sequence ID" value="CAK4033865.1"/>
    <property type="molecule type" value="Genomic_DNA"/>
</dbReference>
<gene>
    <name evidence="2" type="ORF">LECACI_7A009023</name>
</gene>
<dbReference type="SMART" id="SM00450">
    <property type="entry name" value="RHOD"/>
    <property type="match status" value="1"/>
</dbReference>
<keyword evidence="3" id="KW-1185">Reference proteome</keyword>
<evidence type="ECO:0000259" key="1">
    <source>
        <dbReference type="PROSITE" id="PS50206"/>
    </source>
</evidence>
<evidence type="ECO:0000313" key="2">
    <source>
        <dbReference type="EMBL" id="CAK4033865.1"/>
    </source>
</evidence>
<dbReference type="AlphaFoldDB" id="A0AAI9EF61"/>
<dbReference type="PANTHER" id="PTHR44086">
    <property type="entry name" value="THIOSULFATE SULFURTRANSFERASE RDL2, MITOCHONDRIAL-RELATED"/>
    <property type="match status" value="1"/>
</dbReference>
<reference evidence="2" key="1">
    <citation type="submission" date="2023-11" db="EMBL/GenBank/DDBJ databases">
        <authorList>
            <person name="Alioto T."/>
            <person name="Alioto T."/>
            <person name="Gomez Garrido J."/>
        </authorList>
    </citation>
    <scope>NUCLEOTIDE SEQUENCE</scope>
</reference>
<dbReference type="PROSITE" id="PS50206">
    <property type="entry name" value="RHODANESE_3"/>
    <property type="match status" value="1"/>
</dbReference>
<evidence type="ECO:0000313" key="3">
    <source>
        <dbReference type="Proteomes" id="UP001296104"/>
    </source>
</evidence>
<protein>
    <recommendedName>
        <fullName evidence="1">Rhodanese domain-containing protein</fullName>
    </recommendedName>
</protein>
<name>A0AAI9EF61_9PEZI</name>
<organism evidence="2 3">
    <name type="scientific">Lecanosticta acicola</name>
    <dbReference type="NCBI Taxonomy" id="111012"/>
    <lineage>
        <taxon>Eukaryota</taxon>
        <taxon>Fungi</taxon>
        <taxon>Dikarya</taxon>
        <taxon>Ascomycota</taxon>
        <taxon>Pezizomycotina</taxon>
        <taxon>Dothideomycetes</taxon>
        <taxon>Dothideomycetidae</taxon>
        <taxon>Mycosphaerellales</taxon>
        <taxon>Mycosphaerellaceae</taxon>
        <taxon>Lecanosticta</taxon>
    </lineage>
</organism>
<dbReference type="InterPro" id="IPR001763">
    <property type="entry name" value="Rhodanese-like_dom"/>
</dbReference>
<sequence length="178" mass="19829">MAFTRSAATATLRTNLCRQCRQLATRQFSQPAAVRPRLQNSTPIRPALTTIRQHSAPASNSKVYDFDQIKAISEKPSKDRILIDVREPSEYDSGYIPTAINLPLKSQPDALFLPAEEFEDRFGFEKPKAKQEVVFYCKSGVRSSAAAQLAQQVGYEKVGEYRGSWLDWEKNGGASGKA</sequence>
<proteinExistence type="predicted"/>
<accession>A0AAI9EF61</accession>
<dbReference type="InterPro" id="IPR036873">
    <property type="entry name" value="Rhodanese-like_dom_sf"/>
</dbReference>
<comment type="caution">
    <text evidence="2">The sequence shown here is derived from an EMBL/GenBank/DDBJ whole genome shotgun (WGS) entry which is preliminary data.</text>
</comment>
<feature type="domain" description="Rhodanese" evidence="1">
    <location>
        <begin position="76"/>
        <end position="177"/>
    </location>
</feature>
<dbReference type="Proteomes" id="UP001296104">
    <property type="component" value="Unassembled WGS sequence"/>
</dbReference>
<dbReference type="Gene3D" id="3.40.250.10">
    <property type="entry name" value="Rhodanese-like domain"/>
    <property type="match status" value="1"/>
</dbReference>
<dbReference type="GO" id="GO:0004792">
    <property type="term" value="F:thiosulfate-cyanide sulfurtransferase activity"/>
    <property type="evidence" value="ECO:0007669"/>
    <property type="project" value="TreeGrafter"/>
</dbReference>
<dbReference type="GO" id="GO:0005739">
    <property type="term" value="C:mitochondrion"/>
    <property type="evidence" value="ECO:0007669"/>
    <property type="project" value="TreeGrafter"/>
</dbReference>
<dbReference type="CDD" id="cd01519">
    <property type="entry name" value="RHOD_HSP67B2"/>
    <property type="match status" value="1"/>
</dbReference>